<dbReference type="EMBL" id="CAJOAY010009006">
    <property type="protein sequence ID" value="CAF4196694.1"/>
    <property type="molecule type" value="Genomic_DNA"/>
</dbReference>
<dbReference type="Proteomes" id="UP000663844">
    <property type="component" value="Unassembled WGS sequence"/>
</dbReference>
<evidence type="ECO:0000313" key="3">
    <source>
        <dbReference type="EMBL" id="CAF3887170.1"/>
    </source>
</evidence>
<evidence type="ECO:0000313" key="5">
    <source>
        <dbReference type="Proteomes" id="UP000663845"/>
    </source>
</evidence>
<feature type="transmembrane region" description="Helical" evidence="1">
    <location>
        <begin position="129"/>
        <end position="152"/>
    </location>
</feature>
<comment type="caution">
    <text evidence="2">The sequence shown here is derived from an EMBL/GenBank/DDBJ whole genome shotgun (WGS) entry which is preliminary data.</text>
</comment>
<evidence type="ECO:0000313" key="4">
    <source>
        <dbReference type="EMBL" id="CAF4196694.1"/>
    </source>
</evidence>
<evidence type="ECO:0000313" key="2">
    <source>
        <dbReference type="EMBL" id="CAF1451516.1"/>
    </source>
</evidence>
<organism evidence="2 5">
    <name type="scientific">Adineta steineri</name>
    <dbReference type="NCBI Taxonomy" id="433720"/>
    <lineage>
        <taxon>Eukaryota</taxon>
        <taxon>Metazoa</taxon>
        <taxon>Spiralia</taxon>
        <taxon>Gnathifera</taxon>
        <taxon>Rotifera</taxon>
        <taxon>Eurotatoria</taxon>
        <taxon>Bdelloidea</taxon>
        <taxon>Adinetida</taxon>
        <taxon>Adinetidae</taxon>
        <taxon>Adineta</taxon>
    </lineage>
</organism>
<sequence length="269" mass="29762">MAVNTLFTAISINPPVIKIISNKTTELIGQIQSDIKNEKELSKVTYETCNKILQGVQKEYIRTQIEFVEETKILITKALKEPNIQFHKTWLQVFDMFATKCEQIAGPILQVLNSVALYSNHLKHKYRSFVTGATASSVLSTVLIGGLIIHFLPANICCFTLSVGAITLTAAGAVLAACLAIACVTGAITTATIRAVYNRCTNDLQLLLTKYFPYIFNAQKNVITQKGLNQAIKDALNTFKIKEDIWTNVDTLEMLERSIDGALDDLKKS</sequence>
<keyword evidence="1" id="KW-1133">Transmembrane helix</keyword>
<proteinExistence type="predicted"/>
<gene>
    <name evidence="2" type="ORF">JYZ213_LOCUS40715</name>
    <name evidence="4" type="ORF">OKA104_LOCUS40745</name>
    <name evidence="3" type="ORF">OXD698_LOCUS23213</name>
</gene>
<dbReference type="EMBL" id="CAJOAZ010002041">
    <property type="protein sequence ID" value="CAF3887170.1"/>
    <property type="molecule type" value="Genomic_DNA"/>
</dbReference>
<keyword evidence="1" id="KW-0472">Membrane</keyword>
<dbReference type="EMBL" id="CAJNOG010001531">
    <property type="protein sequence ID" value="CAF1451516.1"/>
    <property type="molecule type" value="Genomic_DNA"/>
</dbReference>
<evidence type="ECO:0000256" key="1">
    <source>
        <dbReference type="SAM" id="Phobius"/>
    </source>
</evidence>
<name>A0A815PN18_9BILA</name>
<dbReference type="Proteomes" id="UP000663845">
    <property type="component" value="Unassembled WGS sequence"/>
</dbReference>
<dbReference type="Proteomes" id="UP000663881">
    <property type="component" value="Unassembled WGS sequence"/>
</dbReference>
<reference evidence="2" key="1">
    <citation type="submission" date="2021-02" db="EMBL/GenBank/DDBJ databases">
        <authorList>
            <person name="Nowell W R."/>
        </authorList>
    </citation>
    <scope>NUCLEOTIDE SEQUENCE</scope>
</reference>
<dbReference type="AlphaFoldDB" id="A0A815PN18"/>
<accession>A0A815PN18</accession>
<protein>
    <submittedName>
        <fullName evidence="2">Uncharacterized protein</fullName>
    </submittedName>
</protein>
<feature type="transmembrane region" description="Helical" evidence="1">
    <location>
        <begin position="164"/>
        <end position="189"/>
    </location>
</feature>
<keyword evidence="1" id="KW-0812">Transmembrane</keyword>